<dbReference type="RefSeq" id="WP_107864669.1">
    <property type="nucleotide sequence ID" value="NZ_QAON01000002.1"/>
</dbReference>
<dbReference type="CDD" id="cd01448">
    <property type="entry name" value="TST_Repeat_1"/>
    <property type="match status" value="1"/>
</dbReference>
<dbReference type="SMART" id="SM00450">
    <property type="entry name" value="RHOD"/>
    <property type="match status" value="2"/>
</dbReference>
<dbReference type="Gene3D" id="3.40.250.10">
    <property type="entry name" value="Rhodanese-like domain"/>
    <property type="match status" value="2"/>
</dbReference>
<dbReference type="OrthoDB" id="9770030at2"/>
<evidence type="ECO:0000313" key="5">
    <source>
        <dbReference type="Proteomes" id="UP000244223"/>
    </source>
</evidence>
<dbReference type="CDD" id="cd01449">
    <property type="entry name" value="TST_Repeat_2"/>
    <property type="match status" value="1"/>
</dbReference>
<sequence length="275" mass="30634">MFQSLISVAEAKQCSAEAIFVDCRHQLSDTTWGERQYHLGHIAQARFAHLDRDLSSPVIQGQTGRHPLPTPAQLNLFFSQLGIRPQTQVIAYDQDLGMFAARFWWLLRAMGHTRVAVLDGGYRAWLAEGGAVEAHTPCVTPSEFLGKWQGRCLSSAEVQTRLYQPHVALLDARQAERFSGQEEPIDAKAGHIPSALNMPFTANCQDGFWRSAAELHARFSAVLQPEVICYCGSGVTACHTILAMVHAQLNEPYLYAGSWSEWITDERRPIARETG</sequence>
<keyword evidence="1 4" id="KW-0808">Transferase</keyword>
<dbReference type="InterPro" id="IPR045078">
    <property type="entry name" value="TST/MPST-like"/>
</dbReference>
<dbReference type="Proteomes" id="UP000244223">
    <property type="component" value="Unassembled WGS sequence"/>
</dbReference>
<dbReference type="PROSITE" id="PS50206">
    <property type="entry name" value="RHODANESE_3"/>
    <property type="match status" value="2"/>
</dbReference>
<protein>
    <submittedName>
        <fullName evidence="4">Thiosulfate/3-mercaptopyruvate sulfurtransferase</fullName>
    </submittedName>
</protein>
<feature type="domain" description="Rhodanese" evidence="3">
    <location>
        <begin position="163"/>
        <end position="271"/>
    </location>
</feature>
<dbReference type="PANTHER" id="PTHR11364:SF27">
    <property type="entry name" value="SULFURTRANSFERASE"/>
    <property type="match status" value="1"/>
</dbReference>
<keyword evidence="5" id="KW-1185">Reference proteome</keyword>
<accession>A0A2T5J2T1</accession>
<dbReference type="SUPFAM" id="SSF52821">
    <property type="entry name" value="Rhodanese/Cell cycle control phosphatase"/>
    <property type="match status" value="2"/>
</dbReference>
<dbReference type="InterPro" id="IPR036873">
    <property type="entry name" value="Rhodanese-like_dom_sf"/>
</dbReference>
<comment type="caution">
    <text evidence="4">The sequence shown here is derived from an EMBL/GenBank/DDBJ whole genome shotgun (WGS) entry which is preliminary data.</text>
</comment>
<dbReference type="AlphaFoldDB" id="A0A2T5J2T1"/>
<proteinExistence type="predicted"/>
<dbReference type="InterPro" id="IPR001763">
    <property type="entry name" value="Rhodanese-like_dom"/>
</dbReference>
<keyword evidence="4" id="KW-0670">Pyruvate</keyword>
<name>A0A2T5J2T1_9GAMM</name>
<dbReference type="Pfam" id="PF00581">
    <property type="entry name" value="Rhodanese"/>
    <property type="match status" value="2"/>
</dbReference>
<keyword evidence="2" id="KW-0677">Repeat</keyword>
<organism evidence="4 5">
    <name type="scientific">Agitococcus lubricus</name>
    <dbReference type="NCBI Taxonomy" id="1077255"/>
    <lineage>
        <taxon>Bacteria</taxon>
        <taxon>Pseudomonadati</taxon>
        <taxon>Pseudomonadota</taxon>
        <taxon>Gammaproteobacteria</taxon>
        <taxon>Moraxellales</taxon>
        <taxon>Moraxellaceae</taxon>
        <taxon>Agitococcus</taxon>
    </lineage>
</organism>
<evidence type="ECO:0000313" key="4">
    <source>
        <dbReference type="EMBL" id="PTQ90829.1"/>
    </source>
</evidence>
<dbReference type="EMBL" id="QAON01000002">
    <property type="protein sequence ID" value="PTQ90829.1"/>
    <property type="molecule type" value="Genomic_DNA"/>
</dbReference>
<feature type="domain" description="Rhodanese" evidence="3">
    <location>
        <begin position="14"/>
        <end position="134"/>
    </location>
</feature>
<gene>
    <name evidence="4" type="ORF">C8N29_102229</name>
</gene>
<dbReference type="GO" id="GO:0004792">
    <property type="term" value="F:thiosulfate-cyanide sulfurtransferase activity"/>
    <property type="evidence" value="ECO:0007669"/>
    <property type="project" value="TreeGrafter"/>
</dbReference>
<evidence type="ECO:0000259" key="3">
    <source>
        <dbReference type="PROSITE" id="PS50206"/>
    </source>
</evidence>
<dbReference type="PANTHER" id="PTHR11364">
    <property type="entry name" value="THIOSULFATE SULFERTANSFERASE"/>
    <property type="match status" value="1"/>
</dbReference>
<evidence type="ECO:0000256" key="1">
    <source>
        <dbReference type="ARBA" id="ARBA00022679"/>
    </source>
</evidence>
<evidence type="ECO:0000256" key="2">
    <source>
        <dbReference type="ARBA" id="ARBA00022737"/>
    </source>
</evidence>
<reference evidence="4 5" key="1">
    <citation type="submission" date="2018-04" db="EMBL/GenBank/DDBJ databases">
        <title>Genomic Encyclopedia of Archaeal and Bacterial Type Strains, Phase II (KMG-II): from individual species to whole genera.</title>
        <authorList>
            <person name="Goeker M."/>
        </authorList>
    </citation>
    <scope>NUCLEOTIDE SEQUENCE [LARGE SCALE GENOMIC DNA]</scope>
    <source>
        <strain evidence="4 5">DSM 5822</strain>
    </source>
</reference>